<accession>A0A4R0XLB4</accession>
<dbReference type="EMBL" id="MWML01000022">
    <property type="protein sequence ID" value="TCG08930.1"/>
    <property type="molecule type" value="Genomic_DNA"/>
</dbReference>
<sequence length="62" mass="6695">MTQAVAQGIELPLTVDTDWPGSRMTVGPFLYVCLIASLSGAFAGKRLNLQCRCRNVGLLARN</sequence>
<keyword evidence="3" id="KW-1185">Reference proteome</keyword>
<feature type="transmembrane region" description="Helical" evidence="1">
    <location>
        <begin position="26"/>
        <end position="44"/>
    </location>
</feature>
<dbReference type="Proteomes" id="UP000294200">
    <property type="component" value="Unassembled WGS sequence"/>
</dbReference>
<proteinExistence type="predicted"/>
<keyword evidence="1" id="KW-0812">Transmembrane</keyword>
<evidence type="ECO:0000313" key="3">
    <source>
        <dbReference type="Proteomes" id="UP000294200"/>
    </source>
</evidence>
<gene>
    <name evidence="2" type="ORF">BZM27_08715</name>
</gene>
<organism evidence="2 3">
    <name type="scientific">Paraburkholderia steynii</name>
    <dbReference type="NCBI Taxonomy" id="1245441"/>
    <lineage>
        <taxon>Bacteria</taxon>
        <taxon>Pseudomonadati</taxon>
        <taxon>Pseudomonadota</taxon>
        <taxon>Betaproteobacteria</taxon>
        <taxon>Burkholderiales</taxon>
        <taxon>Burkholderiaceae</taxon>
        <taxon>Paraburkholderia</taxon>
    </lineage>
</organism>
<protein>
    <submittedName>
        <fullName evidence="2">Uncharacterized protein</fullName>
    </submittedName>
</protein>
<evidence type="ECO:0000313" key="2">
    <source>
        <dbReference type="EMBL" id="TCG08930.1"/>
    </source>
</evidence>
<name>A0A4R0XLB4_9BURK</name>
<reference evidence="2 3" key="1">
    <citation type="submission" date="2017-02" db="EMBL/GenBank/DDBJ databases">
        <title>Paraburkholderia sophoroidis sp. nov. and Paraburkholderia steynii sp. nov. rhizobial symbionts of the fynbos legume Hypocalyptus sophoroides.</title>
        <authorList>
            <person name="Steenkamp E.T."/>
            <person name="Beukes C.W."/>
            <person name="Van Zyl E."/>
            <person name="Avontuur J."/>
            <person name="Chan W.Y."/>
            <person name="Hassen A."/>
            <person name="Palmer M."/>
            <person name="Mthombeni L."/>
            <person name="Phalane F."/>
            <person name="Sereme K."/>
            <person name="Venter S.N."/>
        </authorList>
    </citation>
    <scope>NUCLEOTIDE SEQUENCE [LARGE SCALE GENOMIC DNA]</scope>
    <source>
        <strain evidence="2 3">HC1.1ba</strain>
    </source>
</reference>
<keyword evidence="1" id="KW-0472">Membrane</keyword>
<dbReference type="AlphaFoldDB" id="A0A4R0XLB4"/>
<evidence type="ECO:0000256" key="1">
    <source>
        <dbReference type="SAM" id="Phobius"/>
    </source>
</evidence>
<comment type="caution">
    <text evidence="2">The sequence shown here is derived from an EMBL/GenBank/DDBJ whole genome shotgun (WGS) entry which is preliminary data.</text>
</comment>
<keyword evidence="1" id="KW-1133">Transmembrane helix</keyword>